<reference evidence="1 2" key="1">
    <citation type="submission" date="2014-07" db="EMBL/GenBank/DDBJ databases">
        <title>Draft Genome Sequence of Gephyronic Acid Producer, Cystobacter violaceus Strain Cb vi76.</title>
        <authorList>
            <person name="Stevens D.C."/>
            <person name="Young J."/>
            <person name="Carmichael R."/>
            <person name="Tan J."/>
            <person name="Taylor R.E."/>
        </authorList>
    </citation>
    <scope>NUCLEOTIDE SEQUENCE [LARGE SCALE GENOMIC DNA]</scope>
    <source>
        <strain evidence="1 2">Cb vi76</strain>
    </source>
</reference>
<dbReference type="RefSeq" id="WP_043389920.1">
    <property type="nucleotide sequence ID" value="NZ_JPMI01000022.1"/>
</dbReference>
<comment type="caution">
    <text evidence="1">The sequence shown here is derived from an EMBL/GenBank/DDBJ whole genome shotgun (WGS) entry which is preliminary data.</text>
</comment>
<name>A0A084T0J0_9BACT</name>
<dbReference type="Proteomes" id="UP000028547">
    <property type="component" value="Unassembled WGS sequence"/>
</dbReference>
<accession>A0A084T0J0</accession>
<evidence type="ECO:0000313" key="1">
    <source>
        <dbReference type="EMBL" id="KFA94225.1"/>
    </source>
</evidence>
<sequence length="97" mass="10835">MWIETIVMPREEPAAEYRPAPQRDRSAAHAAACAMGEQFRDTVLSYLQTHALMDSVKWVSAPGSIPLVTLHCTSGVLEQLQREPRFEAGRSLTFSAY</sequence>
<protein>
    <submittedName>
        <fullName evidence="1">Uncharacterized protein</fullName>
    </submittedName>
</protein>
<gene>
    <name evidence="1" type="ORF">Q664_03960</name>
</gene>
<organism evidence="1 2">
    <name type="scientific">Archangium violaceum Cb vi76</name>
    <dbReference type="NCBI Taxonomy" id="1406225"/>
    <lineage>
        <taxon>Bacteria</taxon>
        <taxon>Pseudomonadati</taxon>
        <taxon>Myxococcota</taxon>
        <taxon>Myxococcia</taxon>
        <taxon>Myxococcales</taxon>
        <taxon>Cystobacterineae</taxon>
        <taxon>Archangiaceae</taxon>
        <taxon>Archangium</taxon>
    </lineage>
</organism>
<dbReference type="EMBL" id="JPMI01000022">
    <property type="protein sequence ID" value="KFA94225.1"/>
    <property type="molecule type" value="Genomic_DNA"/>
</dbReference>
<dbReference type="AlphaFoldDB" id="A0A084T0J0"/>
<proteinExistence type="predicted"/>
<evidence type="ECO:0000313" key="2">
    <source>
        <dbReference type="Proteomes" id="UP000028547"/>
    </source>
</evidence>